<dbReference type="RefSeq" id="WP_042503639.1">
    <property type="nucleotide sequence ID" value="NZ_BBNQ01000003.1"/>
</dbReference>
<sequence length="130" mass="14851">MWVATYSSGIIQFNYDNERDSLVIKKRYGKKSGITDLYIKDIALDNQNRLWYATQTGLLGYIQNDKNTTLGAVLNQQTTIRTLLFHQDKLFLGTAGKGIWVSEISDNTPIFKPLKGAKKNVFRKYISINI</sequence>
<dbReference type="AlphaFoldDB" id="A0A090VAE7"/>
<organism evidence="1 2">
    <name type="scientific">Algibacter lectus</name>
    <dbReference type="NCBI Taxonomy" id="221126"/>
    <lineage>
        <taxon>Bacteria</taxon>
        <taxon>Pseudomonadati</taxon>
        <taxon>Bacteroidota</taxon>
        <taxon>Flavobacteriia</taxon>
        <taxon>Flavobacteriales</taxon>
        <taxon>Flavobacteriaceae</taxon>
        <taxon>Algibacter</taxon>
    </lineage>
</organism>
<proteinExistence type="predicted"/>
<dbReference type="OrthoDB" id="799853at2"/>
<protein>
    <submittedName>
        <fullName evidence="1">Uncharacterized protein</fullName>
    </submittedName>
</protein>
<dbReference type="EMBL" id="BBNQ01000003">
    <property type="protein sequence ID" value="GAL61771.1"/>
    <property type="molecule type" value="Genomic_DNA"/>
</dbReference>
<dbReference type="Gene3D" id="2.130.10.10">
    <property type="entry name" value="YVTN repeat-like/Quinoprotein amine dehydrogenase"/>
    <property type="match status" value="1"/>
</dbReference>
<name>A0A090VAE7_9FLAO</name>
<dbReference type="InterPro" id="IPR015943">
    <property type="entry name" value="WD40/YVTN_repeat-like_dom_sf"/>
</dbReference>
<gene>
    <name evidence="1" type="ORF">JCM19300_1594</name>
</gene>
<evidence type="ECO:0000313" key="2">
    <source>
        <dbReference type="Proteomes" id="UP000029644"/>
    </source>
</evidence>
<accession>A0A090VAE7</accession>
<comment type="caution">
    <text evidence="1">The sequence shown here is derived from an EMBL/GenBank/DDBJ whole genome shotgun (WGS) entry which is preliminary data.</text>
</comment>
<dbReference type="Proteomes" id="UP000029644">
    <property type="component" value="Unassembled WGS sequence"/>
</dbReference>
<reference evidence="1 2" key="1">
    <citation type="journal article" date="2014" name="Genome Announc.">
        <title>Draft Genome Sequences of Marine Flavobacterium Algibacter lectus Strains SS8 and NR4.</title>
        <authorList>
            <person name="Takatani N."/>
            <person name="Nakanishi M."/>
            <person name="Meirelles P."/>
            <person name="Mino S."/>
            <person name="Suda W."/>
            <person name="Oshima K."/>
            <person name="Hattori M."/>
            <person name="Ohkuma M."/>
            <person name="Hosokawa M."/>
            <person name="Miyashita K."/>
            <person name="Thompson F.L."/>
            <person name="Niwa A."/>
            <person name="Sawabe T."/>
            <person name="Sawabe T."/>
        </authorList>
    </citation>
    <scope>NUCLEOTIDE SEQUENCE [LARGE SCALE GENOMIC DNA]</scope>
    <source>
        <strain evidence="1 2">JCM 19300</strain>
    </source>
</reference>
<evidence type="ECO:0000313" key="1">
    <source>
        <dbReference type="EMBL" id="GAL61771.1"/>
    </source>
</evidence>